<dbReference type="EMBL" id="LAZR01000183">
    <property type="protein sequence ID" value="KKN83583.1"/>
    <property type="molecule type" value="Genomic_DNA"/>
</dbReference>
<name>A0A0F9WX44_9ZZZZ</name>
<reference evidence="1" key="1">
    <citation type="journal article" date="2015" name="Nature">
        <title>Complex archaea that bridge the gap between prokaryotes and eukaryotes.</title>
        <authorList>
            <person name="Spang A."/>
            <person name="Saw J.H."/>
            <person name="Jorgensen S.L."/>
            <person name="Zaremba-Niedzwiedzka K."/>
            <person name="Martijn J."/>
            <person name="Lind A.E."/>
            <person name="van Eijk R."/>
            <person name="Schleper C."/>
            <person name="Guy L."/>
            <person name="Ettema T.J."/>
        </authorList>
    </citation>
    <scope>NUCLEOTIDE SEQUENCE</scope>
</reference>
<gene>
    <name evidence="1" type="ORF">LCGC14_0298230</name>
</gene>
<accession>A0A0F9WX44</accession>
<organism evidence="1">
    <name type="scientific">marine sediment metagenome</name>
    <dbReference type="NCBI Taxonomy" id="412755"/>
    <lineage>
        <taxon>unclassified sequences</taxon>
        <taxon>metagenomes</taxon>
        <taxon>ecological metagenomes</taxon>
    </lineage>
</organism>
<comment type="caution">
    <text evidence="1">The sequence shown here is derived from an EMBL/GenBank/DDBJ whole genome shotgun (WGS) entry which is preliminary data.</text>
</comment>
<proteinExistence type="predicted"/>
<protein>
    <submittedName>
        <fullName evidence="1">Uncharacterized protein</fullName>
    </submittedName>
</protein>
<sequence>MAPKMPSCKEVVANPGLWVKIQRELRSLRLQITNKDMIIEDLQDRMYGLKDE</sequence>
<evidence type="ECO:0000313" key="1">
    <source>
        <dbReference type="EMBL" id="KKN83583.1"/>
    </source>
</evidence>
<dbReference type="AlphaFoldDB" id="A0A0F9WX44"/>